<evidence type="ECO:0000313" key="3">
    <source>
        <dbReference type="Proteomes" id="UP001428341"/>
    </source>
</evidence>
<keyword evidence="1" id="KW-0472">Membrane</keyword>
<keyword evidence="1" id="KW-0812">Transmembrane</keyword>
<name>A0AAP0QFL9_9ROSI</name>
<proteinExistence type="predicted"/>
<protein>
    <recommendedName>
        <fullName evidence="4">RNase H type-1 domain-containing protein</fullName>
    </recommendedName>
</protein>
<evidence type="ECO:0000313" key="2">
    <source>
        <dbReference type="EMBL" id="KAK9187788.1"/>
    </source>
</evidence>
<keyword evidence="3" id="KW-1185">Reference proteome</keyword>
<organism evidence="2 3">
    <name type="scientific">Citrus x changshan-huyou</name>
    <dbReference type="NCBI Taxonomy" id="2935761"/>
    <lineage>
        <taxon>Eukaryota</taxon>
        <taxon>Viridiplantae</taxon>
        <taxon>Streptophyta</taxon>
        <taxon>Embryophyta</taxon>
        <taxon>Tracheophyta</taxon>
        <taxon>Spermatophyta</taxon>
        <taxon>Magnoliopsida</taxon>
        <taxon>eudicotyledons</taxon>
        <taxon>Gunneridae</taxon>
        <taxon>Pentapetalae</taxon>
        <taxon>rosids</taxon>
        <taxon>malvids</taxon>
        <taxon>Sapindales</taxon>
        <taxon>Rutaceae</taxon>
        <taxon>Aurantioideae</taxon>
        <taxon>Citrus</taxon>
    </lineage>
</organism>
<feature type="transmembrane region" description="Helical" evidence="1">
    <location>
        <begin position="182"/>
        <end position="201"/>
    </location>
</feature>
<comment type="caution">
    <text evidence="2">The sequence shown here is derived from an EMBL/GenBank/DDBJ whole genome shotgun (WGS) entry which is preliminary data.</text>
</comment>
<reference evidence="2 3" key="1">
    <citation type="submission" date="2024-05" db="EMBL/GenBank/DDBJ databases">
        <title>Haplotype-resolved chromosome-level genome assembly of Huyou (Citrus changshanensis).</title>
        <authorList>
            <person name="Miao C."/>
            <person name="Chen W."/>
            <person name="Wu Y."/>
            <person name="Wang L."/>
            <person name="Zhao S."/>
            <person name="Grierson D."/>
            <person name="Xu C."/>
            <person name="Chen K."/>
        </authorList>
    </citation>
    <scope>NUCLEOTIDE SEQUENCE [LARGE SCALE GENOMIC DNA]</scope>
    <source>
        <strain evidence="2">01-14</strain>
        <tissue evidence="2">Leaf</tissue>
    </source>
</reference>
<gene>
    <name evidence="2" type="ORF">WN944_019187</name>
</gene>
<feature type="transmembrane region" description="Helical" evidence="1">
    <location>
        <begin position="148"/>
        <end position="170"/>
    </location>
</feature>
<accession>A0AAP0QFL9</accession>
<dbReference type="Proteomes" id="UP001428341">
    <property type="component" value="Unassembled WGS sequence"/>
</dbReference>
<dbReference type="EMBL" id="JBCGBO010000007">
    <property type="protein sequence ID" value="KAK9187788.1"/>
    <property type="molecule type" value="Genomic_DNA"/>
</dbReference>
<evidence type="ECO:0000256" key="1">
    <source>
        <dbReference type="SAM" id="Phobius"/>
    </source>
</evidence>
<keyword evidence="1" id="KW-1133">Transmembrane helix</keyword>
<dbReference type="AlphaFoldDB" id="A0AAP0QFL9"/>
<evidence type="ECO:0008006" key="4">
    <source>
        <dbReference type="Google" id="ProtNLM"/>
    </source>
</evidence>
<sequence>MVLRLISPHSHELANSLNSKVSCPFQNNTWKIPSSFRRIMPDVVLQIEKVVLPMDDCEDKLILEATLDEDAFHVFFQYSYAWKIYDLLAYIFKAAFPRLGSTMGYFEHIFSQNISSQFYNLQGPMFMYILGQIWFNRNRARFDRKYNSAIRVIALARLIWLGFLNFVLVMHTLGVKEIFLRIWVLVETAFITERMAVILAIKHASIRGWSMLWIECDSTLTMLHLRNKCLPPP</sequence>